<proteinExistence type="predicted"/>
<feature type="transmembrane region" description="Helical" evidence="1">
    <location>
        <begin position="7"/>
        <end position="26"/>
    </location>
</feature>
<organism evidence="2 3">
    <name type="scientific">Deinococcus marmoris</name>
    <dbReference type="NCBI Taxonomy" id="249408"/>
    <lineage>
        <taxon>Bacteria</taxon>
        <taxon>Thermotogati</taxon>
        <taxon>Deinococcota</taxon>
        <taxon>Deinococci</taxon>
        <taxon>Deinococcales</taxon>
        <taxon>Deinococcaceae</taxon>
        <taxon>Deinococcus</taxon>
    </lineage>
</organism>
<dbReference type="EMBL" id="MSTI01000034">
    <property type="protein sequence ID" value="OLV19423.1"/>
    <property type="molecule type" value="Genomic_DNA"/>
</dbReference>
<comment type="caution">
    <text evidence="2">The sequence shown here is derived from an EMBL/GenBank/DDBJ whole genome shotgun (WGS) entry which is preliminary data.</text>
</comment>
<keyword evidence="1" id="KW-1133">Transmembrane helix</keyword>
<accession>A0A1U7P2M2</accession>
<dbReference type="AlphaFoldDB" id="A0A1U7P2M2"/>
<sequence>MDHRQEAYLTAHLAYVAAVFNILLAWSREFFGWTGEDAFRMHLASFSL</sequence>
<evidence type="ECO:0000313" key="2">
    <source>
        <dbReference type="EMBL" id="OLV19423.1"/>
    </source>
</evidence>
<name>A0A1U7P2M2_9DEIO</name>
<keyword evidence="1" id="KW-0812">Transmembrane</keyword>
<dbReference type="Proteomes" id="UP000186607">
    <property type="component" value="Unassembled WGS sequence"/>
</dbReference>
<evidence type="ECO:0000256" key="1">
    <source>
        <dbReference type="SAM" id="Phobius"/>
    </source>
</evidence>
<reference evidence="2 3" key="1">
    <citation type="submission" date="2017-01" db="EMBL/GenBank/DDBJ databases">
        <title>Genome Analysis of Deinococcus marmoris KOPRI26562.</title>
        <authorList>
            <person name="Kim J.H."/>
            <person name="Oh H.-M."/>
        </authorList>
    </citation>
    <scope>NUCLEOTIDE SEQUENCE [LARGE SCALE GENOMIC DNA]</scope>
    <source>
        <strain evidence="2 3">KOPRI26562</strain>
    </source>
</reference>
<keyword evidence="3" id="KW-1185">Reference proteome</keyword>
<protein>
    <submittedName>
        <fullName evidence="2">Uncharacterized protein</fullName>
    </submittedName>
</protein>
<evidence type="ECO:0000313" key="3">
    <source>
        <dbReference type="Proteomes" id="UP000186607"/>
    </source>
</evidence>
<keyword evidence="1" id="KW-0472">Membrane</keyword>
<gene>
    <name evidence="2" type="ORF">BOO71_0002812</name>
</gene>